<gene>
    <name evidence="2" type="ORF">HNQ66_000169</name>
</gene>
<dbReference type="InterPro" id="IPR044925">
    <property type="entry name" value="His-Me_finger_sf"/>
</dbReference>
<keyword evidence="3" id="KW-1185">Reference proteome</keyword>
<dbReference type="CDD" id="cd00093">
    <property type="entry name" value="HTH_XRE"/>
    <property type="match status" value="1"/>
</dbReference>
<evidence type="ECO:0000313" key="3">
    <source>
        <dbReference type="Proteomes" id="UP000535406"/>
    </source>
</evidence>
<evidence type="ECO:0000313" key="2">
    <source>
        <dbReference type="EMBL" id="MBB5040791.1"/>
    </source>
</evidence>
<reference evidence="2 3" key="1">
    <citation type="submission" date="2020-08" db="EMBL/GenBank/DDBJ databases">
        <title>Genomic Encyclopedia of Type Strains, Phase IV (KMG-IV): sequencing the most valuable type-strain genomes for metagenomic binning, comparative biology and taxonomic classification.</title>
        <authorList>
            <person name="Goeker M."/>
        </authorList>
    </citation>
    <scope>NUCLEOTIDE SEQUENCE [LARGE SCALE GENOMIC DNA]</scope>
    <source>
        <strain evidence="2 3">DSM 21319</strain>
    </source>
</reference>
<name>A0A7W8DTD9_9HYPH</name>
<organism evidence="2 3">
    <name type="scientific">Shinella fusca</name>
    <dbReference type="NCBI Taxonomy" id="544480"/>
    <lineage>
        <taxon>Bacteria</taxon>
        <taxon>Pseudomonadati</taxon>
        <taxon>Pseudomonadota</taxon>
        <taxon>Alphaproteobacteria</taxon>
        <taxon>Hyphomicrobiales</taxon>
        <taxon>Rhizobiaceae</taxon>
        <taxon>Shinella</taxon>
    </lineage>
</organism>
<sequence>MAQSRLCSIPGCGKPVFGHGWCSAHYSRWRRKGTPLGRDTKIERKCSVPECEDLARVRGWCGKHYQRWNKHKDPSETNGTERGAPLRFLTEIVMNHGGDECLRWPFSTDQNGYGRVRYNGQTRRVNGIVCELSHGPAPSPKHEVAHSCGNGAMGCCAPRHLAWKTHTENEADKLVHGTLRVGERHARAKLSNDQVRKIRSLAGTMLQREIAGIFGISQSQISEVVNRRTYASIY</sequence>
<feature type="domain" description="HNH nuclease" evidence="1">
    <location>
        <begin position="128"/>
        <end position="170"/>
    </location>
</feature>
<comment type="caution">
    <text evidence="2">The sequence shown here is derived from an EMBL/GenBank/DDBJ whole genome shotgun (WGS) entry which is preliminary data.</text>
</comment>
<evidence type="ECO:0000259" key="1">
    <source>
        <dbReference type="Pfam" id="PF13392"/>
    </source>
</evidence>
<dbReference type="InterPro" id="IPR003615">
    <property type="entry name" value="HNH_nuc"/>
</dbReference>
<dbReference type="Proteomes" id="UP000535406">
    <property type="component" value="Unassembled WGS sequence"/>
</dbReference>
<accession>A0A7W8DTD9</accession>
<protein>
    <recommendedName>
        <fullName evidence="1">HNH nuclease domain-containing protein</fullName>
    </recommendedName>
</protein>
<dbReference type="Pfam" id="PF13392">
    <property type="entry name" value="HNH_3"/>
    <property type="match status" value="1"/>
</dbReference>
<dbReference type="EMBL" id="JACHIK010000001">
    <property type="protein sequence ID" value="MBB5040791.1"/>
    <property type="molecule type" value="Genomic_DNA"/>
</dbReference>
<dbReference type="InterPro" id="IPR001387">
    <property type="entry name" value="Cro/C1-type_HTH"/>
</dbReference>
<dbReference type="SUPFAM" id="SSF54060">
    <property type="entry name" value="His-Me finger endonucleases"/>
    <property type="match status" value="1"/>
</dbReference>
<proteinExistence type="predicted"/>
<dbReference type="AlphaFoldDB" id="A0A7W8DTD9"/>